<protein>
    <submittedName>
        <fullName evidence="1">Uncharacterized protein</fullName>
    </submittedName>
</protein>
<reference evidence="1 2" key="1">
    <citation type="submission" date="2016-11" db="EMBL/GenBank/DDBJ databases">
        <authorList>
            <person name="Jaros S."/>
            <person name="Januszkiewicz K."/>
            <person name="Wedrychowicz H."/>
        </authorList>
    </citation>
    <scope>NUCLEOTIDE SEQUENCE [LARGE SCALE GENOMIC DNA]</scope>
    <source>
        <strain evidence="1 2">DSM 46144</strain>
    </source>
</reference>
<dbReference type="Proteomes" id="UP000184440">
    <property type="component" value="Unassembled WGS sequence"/>
</dbReference>
<dbReference type="AlphaFoldDB" id="A0A1M7PCP0"/>
<dbReference type="STRING" id="134849.SAMN05443668_103179"/>
<dbReference type="EMBL" id="FRCS01000003">
    <property type="protein sequence ID" value="SHN14344.1"/>
    <property type="molecule type" value="Genomic_DNA"/>
</dbReference>
<proteinExistence type="predicted"/>
<sequence length="169" mass="18545">MIRAADGGVLAYLLWVLRGVWLVDRGAPMLSDGLTDLLARRRWRTVRDGRAMELGSEGVRHNGAFPRERGARAADPDVIVGWDSVADAVFRPGPDESWWFCLDLVPAEWPAQRALTAAIAVALDPSEESRPVTSGAWLLALISPWSRGGDREAAVRLWARAPSSYQSVL</sequence>
<keyword evidence="2" id="KW-1185">Reference proteome</keyword>
<gene>
    <name evidence="1" type="ORF">SAMN05443668_103179</name>
</gene>
<evidence type="ECO:0000313" key="1">
    <source>
        <dbReference type="EMBL" id="SHN14344.1"/>
    </source>
</evidence>
<name>A0A1M7PCP0_9ACTN</name>
<organism evidence="1 2">
    <name type="scientific">Cryptosporangium aurantiacum</name>
    <dbReference type="NCBI Taxonomy" id="134849"/>
    <lineage>
        <taxon>Bacteria</taxon>
        <taxon>Bacillati</taxon>
        <taxon>Actinomycetota</taxon>
        <taxon>Actinomycetes</taxon>
        <taxon>Cryptosporangiales</taxon>
        <taxon>Cryptosporangiaceae</taxon>
        <taxon>Cryptosporangium</taxon>
    </lineage>
</organism>
<accession>A0A1M7PCP0</accession>
<dbReference type="RefSeq" id="WP_218617440.1">
    <property type="nucleotide sequence ID" value="NZ_FRCS01000003.1"/>
</dbReference>
<evidence type="ECO:0000313" key="2">
    <source>
        <dbReference type="Proteomes" id="UP000184440"/>
    </source>
</evidence>